<evidence type="ECO:0000313" key="3">
    <source>
        <dbReference type="Proteomes" id="UP000265618"/>
    </source>
</evidence>
<dbReference type="Proteomes" id="UP000265618">
    <property type="component" value="Unassembled WGS sequence"/>
</dbReference>
<name>A0A391NSW8_9EUKA</name>
<proteinExistence type="predicted"/>
<protein>
    <submittedName>
        <fullName evidence="2">Uncharacterized protein</fullName>
    </submittedName>
</protein>
<organism evidence="2 3">
    <name type="scientific">Kipferlia bialata</name>
    <dbReference type="NCBI Taxonomy" id="797122"/>
    <lineage>
        <taxon>Eukaryota</taxon>
        <taxon>Metamonada</taxon>
        <taxon>Carpediemonas-like organisms</taxon>
        <taxon>Kipferlia</taxon>
    </lineage>
</organism>
<evidence type="ECO:0000313" key="2">
    <source>
        <dbReference type="EMBL" id="GCA63730.1"/>
    </source>
</evidence>
<accession>A0A391NSW8</accession>
<comment type="caution">
    <text evidence="2">The sequence shown here is derived from an EMBL/GenBank/DDBJ whole genome shotgun (WGS) entry which is preliminary data.</text>
</comment>
<keyword evidence="3" id="KW-1185">Reference proteome</keyword>
<feature type="region of interest" description="Disordered" evidence="1">
    <location>
        <begin position="1"/>
        <end position="25"/>
    </location>
</feature>
<dbReference type="AlphaFoldDB" id="A0A391NSW8"/>
<sequence>EREASSDDESESEGTESEEYSESDE</sequence>
<evidence type="ECO:0000256" key="1">
    <source>
        <dbReference type="SAM" id="MobiDB-lite"/>
    </source>
</evidence>
<dbReference type="EMBL" id="BDIP01004795">
    <property type="protein sequence ID" value="GCA63730.1"/>
    <property type="molecule type" value="Genomic_DNA"/>
</dbReference>
<gene>
    <name evidence="2" type="ORF">KIPB_011614</name>
</gene>
<feature type="non-terminal residue" evidence="2">
    <location>
        <position position="1"/>
    </location>
</feature>
<reference evidence="2 3" key="1">
    <citation type="journal article" date="2018" name="PLoS ONE">
        <title>The draft genome of Kipferlia bialata reveals reductive genome evolution in fornicate parasites.</title>
        <authorList>
            <person name="Tanifuji G."/>
            <person name="Takabayashi S."/>
            <person name="Kume K."/>
            <person name="Takagi M."/>
            <person name="Nakayama T."/>
            <person name="Kamikawa R."/>
            <person name="Inagaki Y."/>
            <person name="Hashimoto T."/>
        </authorList>
    </citation>
    <scope>NUCLEOTIDE SEQUENCE [LARGE SCALE GENOMIC DNA]</scope>
    <source>
        <strain evidence="2">NY0173</strain>
    </source>
</reference>